<dbReference type="Proteomes" id="UP000285972">
    <property type="component" value="Unassembled WGS sequence"/>
</dbReference>
<dbReference type="EMBL" id="MJLX01000020">
    <property type="protein sequence ID" value="RLM25250.1"/>
    <property type="molecule type" value="Genomic_DNA"/>
</dbReference>
<protein>
    <submittedName>
        <fullName evidence="1">Uncharacterized protein</fullName>
    </submittedName>
</protein>
<accession>A0A250BL20</accession>
<name>A0A250BL20_9GAMM</name>
<dbReference type="KEGG" id="bgj:AWC36_05160"/>
<gene>
    <name evidence="1" type="ORF">BIY26_09535</name>
</gene>
<dbReference type="KEGG" id="bgj:AWC36_00020"/>
<dbReference type="KEGG" id="bgj:AWC36_23430"/>
<proteinExistence type="predicted"/>
<comment type="caution">
    <text evidence="1">The sequence shown here is derived from an EMBL/GenBank/DDBJ whole genome shotgun (WGS) entry which is preliminary data.</text>
</comment>
<sequence>MADYLRIKEIKMSDKDIQFADSIDGSSLQSLGEEILALRFTLALFFTRFNPVEKKALLEQLKLQKDDKHVLNLANFLTNFKDIN</sequence>
<dbReference type="AlphaFoldDB" id="A0A250BL20"/>
<evidence type="ECO:0000313" key="1">
    <source>
        <dbReference type="EMBL" id="RLM25250.1"/>
    </source>
</evidence>
<organism evidence="1 2">
    <name type="scientific">Brenneria goodwinii</name>
    <dbReference type="NCBI Taxonomy" id="1109412"/>
    <lineage>
        <taxon>Bacteria</taxon>
        <taxon>Pseudomonadati</taxon>
        <taxon>Pseudomonadota</taxon>
        <taxon>Gammaproteobacteria</taxon>
        <taxon>Enterobacterales</taxon>
        <taxon>Pectobacteriaceae</taxon>
        <taxon>Brenneria</taxon>
    </lineage>
</organism>
<reference evidence="1 2" key="1">
    <citation type="submission" date="2016-09" db="EMBL/GenBank/DDBJ databases">
        <authorList>
            <person name="Doonan J."/>
            <person name="Pachebat J.A."/>
            <person name="Golyshin P.N."/>
            <person name="Denman S."/>
            <person name="Mcdonald J.E."/>
        </authorList>
    </citation>
    <scope>NUCLEOTIDE SEQUENCE [LARGE SCALE GENOMIC DNA]</scope>
    <source>
        <strain evidence="1 2">FRB141</strain>
    </source>
</reference>
<evidence type="ECO:0000313" key="2">
    <source>
        <dbReference type="Proteomes" id="UP000285972"/>
    </source>
</evidence>